<feature type="transmembrane region" description="Helical" evidence="1">
    <location>
        <begin position="88"/>
        <end position="104"/>
    </location>
</feature>
<keyword evidence="1" id="KW-1133">Transmembrane helix</keyword>
<dbReference type="EMBL" id="BLIY01000003">
    <property type="protein sequence ID" value="GFE52826.1"/>
    <property type="molecule type" value="Genomic_DNA"/>
</dbReference>
<gene>
    <name evidence="2" type="ORF">BaOVIS_002300</name>
</gene>
<proteinExistence type="predicted"/>
<organism evidence="2 3">
    <name type="scientific">Babesia ovis</name>
    <dbReference type="NCBI Taxonomy" id="5869"/>
    <lineage>
        <taxon>Eukaryota</taxon>
        <taxon>Sar</taxon>
        <taxon>Alveolata</taxon>
        <taxon>Apicomplexa</taxon>
        <taxon>Aconoidasida</taxon>
        <taxon>Piroplasmida</taxon>
        <taxon>Babesiidae</taxon>
        <taxon>Babesia</taxon>
    </lineage>
</organism>
<evidence type="ECO:0000313" key="2">
    <source>
        <dbReference type="EMBL" id="GFE52826.1"/>
    </source>
</evidence>
<sequence>MATDIGDRGWRILYRGRSPYERATRSALKHLEKAIRARLDAELRIQCRTRIIALGVITANIASLLHVIRSLMKGVNHHRELAKESWSVRYVPTICFTAFLHFFANPSFRSKLFCSTIYLDRLNFSLLDFNLRFCSK</sequence>
<dbReference type="Proteomes" id="UP001057455">
    <property type="component" value="Unassembled WGS sequence"/>
</dbReference>
<accession>A0A9W5WTI4</accession>
<dbReference type="AlphaFoldDB" id="A0A9W5WTI4"/>
<keyword evidence="1" id="KW-0472">Membrane</keyword>
<keyword evidence="1" id="KW-0812">Transmembrane</keyword>
<reference evidence="2" key="1">
    <citation type="submission" date="2019-12" db="EMBL/GenBank/DDBJ databases">
        <title>Genome sequence of Babesia ovis.</title>
        <authorList>
            <person name="Yamagishi J."/>
            <person name="Sevinc F."/>
            <person name="Xuan X."/>
        </authorList>
    </citation>
    <scope>NUCLEOTIDE SEQUENCE</scope>
    <source>
        <strain evidence="2">Selcuk</strain>
    </source>
</reference>
<evidence type="ECO:0000256" key="1">
    <source>
        <dbReference type="SAM" id="Phobius"/>
    </source>
</evidence>
<keyword evidence="3" id="KW-1185">Reference proteome</keyword>
<name>A0A9W5WTI4_BABOV</name>
<evidence type="ECO:0000313" key="3">
    <source>
        <dbReference type="Proteomes" id="UP001057455"/>
    </source>
</evidence>
<dbReference type="OrthoDB" id="366198at2759"/>
<comment type="caution">
    <text evidence="2">The sequence shown here is derived from an EMBL/GenBank/DDBJ whole genome shotgun (WGS) entry which is preliminary data.</text>
</comment>
<feature type="transmembrane region" description="Helical" evidence="1">
    <location>
        <begin position="51"/>
        <end position="68"/>
    </location>
</feature>
<protein>
    <submittedName>
        <fullName evidence="2">Uncharacterized protein</fullName>
    </submittedName>
</protein>